<comment type="caution">
    <text evidence="2">The sequence shown here is derived from an EMBL/GenBank/DDBJ whole genome shotgun (WGS) entry which is preliminary data.</text>
</comment>
<feature type="signal peptide" evidence="1">
    <location>
        <begin position="1"/>
        <end position="28"/>
    </location>
</feature>
<accession>A0A5B7D6C5</accession>
<dbReference type="AlphaFoldDB" id="A0A5B7D6C5"/>
<dbReference type="Proteomes" id="UP000324222">
    <property type="component" value="Unassembled WGS sequence"/>
</dbReference>
<proteinExistence type="predicted"/>
<reference evidence="2 3" key="1">
    <citation type="submission" date="2019-05" db="EMBL/GenBank/DDBJ databases">
        <title>Another draft genome of Portunus trituberculatus and its Hox gene families provides insights of decapod evolution.</title>
        <authorList>
            <person name="Jeong J.-H."/>
            <person name="Song I."/>
            <person name="Kim S."/>
            <person name="Choi T."/>
            <person name="Kim D."/>
            <person name="Ryu S."/>
            <person name="Kim W."/>
        </authorList>
    </citation>
    <scope>NUCLEOTIDE SEQUENCE [LARGE SCALE GENOMIC DNA]</scope>
    <source>
        <tissue evidence="2">Muscle</tissue>
    </source>
</reference>
<sequence length="59" mass="6440">MNFEGGSNPQLGLFASLLWLVWRGGTEALFTPNVLATSCYYGPGKLSARFGLRLNDANF</sequence>
<name>A0A5B7D6C5_PORTR</name>
<keyword evidence="1" id="KW-0732">Signal</keyword>
<protein>
    <submittedName>
        <fullName evidence="2">Uncharacterized protein</fullName>
    </submittedName>
</protein>
<keyword evidence="3" id="KW-1185">Reference proteome</keyword>
<feature type="chain" id="PRO_5022726523" evidence="1">
    <location>
        <begin position="29"/>
        <end position="59"/>
    </location>
</feature>
<evidence type="ECO:0000313" key="3">
    <source>
        <dbReference type="Proteomes" id="UP000324222"/>
    </source>
</evidence>
<evidence type="ECO:0000313" key="2">
    <source>
        <dbReference type="EMBL" id="MPC16819.1"/>
    </source>
</evidence>
<evidence type="ECO:0000256" key="1">
    <source>
        <dbReference type="SAM" id="SignalP"/>
    </source>
</evidence>
<organism evidence="2 3">
    <name type="scientific">Portunus trituberculatus</name>
    <name type="common">Swimming crab</name>
    <name type="synonym">Neptunus trituberculatus</name>
    <dbReference type="NCBI Taxonomy" id="210409"/>
    <lineage>
        <taxon>Eukaryota</taxon>
        <taxon>Metazoa</taxon>
        <taxon>Ecdysozoa</taxon>
        <taxon>Arthropoda</taxon>
        <taxon>Crustacea</taxon>
        <taxon>Multicrustacea</taxon>
        <taxon>Malacostraca</taxon>
        <taxon>Eumalacostraca</taxon>
        <taxon>Eucarida</taxon>
        <taxon>Decapoda</taxon>
        <taxon>Pleocyemata</taxon>
        <taxon>Brachyura</taxon>
        <taxon>Eubrachyura</taxon>
        <taxon>Portunoidea</taxon>
        <taxon>Portunidae</taxon>
        <taxon>Portuninae</taxon>
        <taxon>Portunus</taxon>
    </lineage>
</organism>
<gene>
    <name evidence="2" type="ORF">E2C01_009656</name>
</gene>
<dbReference type="EMBL" id="VSRR010000540">
    <property type="protein sequence ID" value="MPC16819.1"/>
    <property type="molecule type" value="Genomic_DNA"/>
</dbReference>